<comment type="similarity">
    <text evidence="1 5">Belongs to the glycosyl hydrolase 43 family.</text>
</comment>
<dbReference type="SUPFAM" id="SSF75005">
    <property type="entry name" value="Arabinanase/levansucrase/invertase"/>
    <property type="match status" value="1"/>
</dbReference>
<dbReference type="EMBL" id="JBHSGN010000169">
    <property type="protein sequence ID" value="MFC4677018.1"/>
    <property type="molecule type" value="Genomic_DNA"/>
</dbReference>
<dbReference type="PANTHER" id="PTHR43817:SF1">
    <property type="entry name" value="HYDROLASE, FAMILY 43, PUTATIVE (AFU_ORTHOLOGUE AFUA_3G01660)-RELATED"/>
    <property type="match status" value="1"/>
</dbReference>
<dbReference type="PANTHER" id="PTHR43817">
    <property type="entry name" value="GLYCOSYL HYDROLASE"/>
    <property type="match status" value="1"/>
</dbReference>
<dbReference type="InterPro" id="IPR006710">
    <property type="entry name" value="Glyco_hydro_43"/>
</dbReference>
<evidence type="ECO:0000256" key="1">
    <source>
        <dbReference type="ARBA" id="ARBA00009865"/>
    </source>
</evidence>
<evidence type="ECO:0000256" key="4">
    <source>
        <dbReference type="ARBA" id="ARBA00023295"/>
    </source>
</evidence>
<dbReference type="InterPro" id="IPR023296">
    <property type="entry name" value="Glyco_hydro_beta-prop_sf"/>
</dbReference>
<evidence type="ECO:0000256" key="5">
    <source>
        <dbReference type="RuleBase" id="RU361187"/>
    </source>
</evidence>
<evidence type="ECO:0000313" key="8">
    <source>
        <dbReference type="EMBL" id="MFC4677018.1"/>
    </source>
</evidence>
<dbReference type="Pfam" id="PF04616">
    <property type="entry name" value="Glyco_hydro_43"/>
    <property type="match status" value="1"/>
</dbReference>
<feature type="chain" id="PRO_5047421336" evidence="7">
    <location>
        <begin position="22"/>
        <end position="351"/>
    </location>
</feature>
<dbReference type="CDD" id="cd18820">
    <property type="entry name" value="GH43_LbAraf43-like"/>
    <property type="match status" value="1"/>
</dbReference>
<comment type="caution">
    <text evidence="8">The sequence shown here is derived from an EMBL/GenBank/DDBJ whole genome shotgun (WGS) entry which is preliminary data.</text>
</comment>
<proteinExistence type="inferred from homology"/>
<reference evidence="9" key="1">
    <citation type="journal article" date="2019" name="Int. J. Syst. Evol. Microbiol.">
        <title>The Global Catalogue of Microorganisms (GCM) 10K type strain sequencing project: providing services to taxonomists for standard genome sequencing and annotation.</title>
        <authorList>
            <consortium name="The Broad Institute Genomics Platform"/>
            <consortium name="The Broad Institute Genome Sequencing Center for Infectious Disease"/>
            <person name="Wu L."/>
            <person name="Ma J."/>
        </authorList>
    </citation>
    <scope>NUCLEOTIDE SEQUENCE [LARGE SCALE GENOMIC DNA]</scope>
    <source>
        <strain evidence="9">CCUG 66188</strain>
    </source>
</reference>
<evidence type="ECO:0000256" key="3">
    <source>
        <dbReference type="ARBA" id="ARBA00022801"/>
    </source>
</evidence>
<feature type="region of interest" description="Disordered" evidence="6">
    <location>
        <begin position="332"/>
        <end position="351"/>
    </location>
</feature>
<protein>
    <submittedName>
        <fullName evidence="8">Family 43 glycosylhydrolase</fullName>
    </submittedName>
</protein>
<evidence type="ECO:0000256" key="6">
    <source>
        <dbReference type="SAM" id="MobiDB-lite"/>
    </source>
</evidence>
<dbReference type="Gene3D" id="2.115.10.20">
    <property type="entry name" value="Glycosyl hydrolase domain, family 43"/>
    <property type="match status" value="1"/>
</dbReference>
<name>A0ABV9L5E5_9BACT</name>
<keyword evidence="4 5" id="KW-0326">Glycosidase</keyword>
<keyword evidence="3 5" id="KW-0378">Hydrolase</keyword>
<evidence type="ECO:0000313" key="9">
    <source>
        <dbReference type="Proteomes" id="UP001596023"/>
    </source>
</evidence>
<organism evidence="8 9">
    <name type="scientific">Dysgonomonas termitidis</name>
    <dbReference type="NCBI Taxonomy" id="1516126"/>
    <lineage>
        <taxon>Bacteria</taxon>
        <taxon>Pseudomonadati</taxon>
        <taxon>Bacteroidota</taxon>
        <taxon>Bacteroidia</taxon>
        <taxon>Bacteroidales</taxon>
        <taxon>Dysgonomonadaceae</taxon>
        <taxon>Dysgonomonas</taxon>
    </lineage>
</organism>
<sequence>MKNCCIIFLILILYPVPFLYAQDKDDSGDKYFNNPIAKGADPWVIKTDSCYYYCFVKGAGIAVSKTTELHKQGDPVTVWSPPSEGWNKRCIWAPELHYVRGKWYIYYAAGESGPPFIHQRTGVLESVTEDPQGAYIDKGMMFTGDDLRKKDDPRENRWAIDMTVFEWKNKLYAVWSGWEQIEKTDKTQQYLYIAGMENPWTLSTGRILLSKPDAKWETGGPLDLNEGPEVLINGDNLFIIYSCGQSWLETYKLALLRLKDKDADLLERANWEKSGPVFTGNNKVHGVGHASFTTSPDGTQNWIVYHSKIDLKPGWRRDIRIQQFTFGKSGAPVFGKAEPASRRQPKPSGNF</sequence>
<keyword evidence="9" id="KW-1185">Reference proteome</keyword>
<gene>
    <name evidence="8" type="ORF">ACFO6W_25385</name>
</gene>
<accession>A0ABV9L5E5</accession>
<evidence type="ECO:0000256" key="2">
    <source>
        <dbReference type="ARBA" id="ARBA00022729"/>
    </source>
</evidence>
<keyword evidence="2 7" id="KW-0732">Signal</keyword>
<evidence type="ECO:0000256" key="7">
    <source>
        <dbReference type="SAM" id="SignalP"/>
    </source>
</evidence>
<feature type="signal peptide" evidence="7">
    <location>
        <begin position="1"/>
        <end position="21"/>
    </location>
</feature>
<dbReference type="RefSeq" id="WP_380001797.1">
    <property type="nucleotide sequence ID" value="NZ_JBHSGN010000169.1"/>
</dbReference>
<dbReference type="Proteomes" id="UP001596023">
    <property type="component" value="Unassembled WGS sequence"/>
</dbReference>